<comment type="caution">
    <text evidence="2">The sequence shown here is derived from an EMBL/GenBank/DDBJ whole genome shotgun (WGS) entry which is preliminary data.</text>
</comment>
<evidence type="ECO:0000313" key="3">
    <source>
        <dbReference type="Proteomes" id="UP000283509"/>
    </source>
</evidence>
<feature type="compositionally biased region" description="Low complexity" evidence="1">
    <location>
        <begin position="65"/>
        <end position="79"/>
    </location>
</feature>
<accession>A0A3R7QDS0</accession>
<reference evidence="2 3" key="1">
    <citation type="submission" date="2018-04" db="EMBL/GenBank/DDBJ databases">
        <authorList>
            <person name="Zhang X."/>
            <person name="Yuan J."/>
            <person name="Li F."/>
            <person name="Xiang J."/>
        </authorList>
    </citation>
    <scope>NUCLEOTIDE SEQUENCE [LARGE SCALE GENOMIC DNA]</scope>
    <source>
        <tissue evidence="2">Muscle</tissue>
    </source>
</reference>
<dbReference type="Proteomes" id="UP000283509">
    <property type="component" value="Unassembled WGS sequence"/>
</dbReference>
<protein>
    <submittedName>
        <fullName evidence="2">Putative proline-rich protein 5-like</fullName>
    </submittedName>
</protein>
<dbReference type="OrthoDB" id="6370177at2759"/>
<feature type="compositionally biased region" description="Basic and acidic residues" evidence="1">
    <location>
        <begin position="280"/>
        <end position="293"/>
    </location>
</feature>
<feature type="compositionally biased region" description="Low complexity" evidence="1">
    <location>
        <begin position="19"/>
        <end position="30"/>
    </location>
</feature>
<feature type="region of interest" description="Disordered" evidence="1">
    <location>
        <begin position="1"/>
        <end position="31"/>
    </location>
</feature>
<dbReference type="AlphaFoldDB" id="A0A3R7QDS0"/>
<proteinExistence type="predicted"/>
<reference evidence="2 3" key="2">
    <citation type="submission" date="2019-01" db="EMBL/GenBank/DDBJ databases">
        <title>The decoding of complex shrimp genome reveals the adaptation for benthos swimmer, frequently molting mechanism and breeding impact on genome.</title>
        <authorList>
            <person name="Sun Y."/>
            <person name="Gao Y."/>
            <person name="Yu Y."/>
        </authorList>
    </citation>
    <scope>NUCLEOTIDE SEQUENCE [LARGE SCALE GENOMIC DNA]</scope>
    <source>
        <tissue evidence="2">Muscle</tissue>
    </source>
</reference>
<feature type="region of interest" description="Disordered" evidence="1">
    <location>
        <begin position="65"/>
        <end position="90"/>
    </location>
</feature>
<dbReference type="EMBL" id="QCYY01001773">
    <property type="protein sequence ID" value="ROT75457.1"/>
    <property type="molecule type" value="Genomic_DNA"/>
</dbReference>
<keyword evidence="3" id="KW-1185">Reference proteome</keyword>
<feature type="region of interest" description="Disordered" evidence="1">
    <location>
        <begin position="280"/>
        <end position="310"/>
    </location>
</feature>
<evidence type="ECO:0000256" key="1">
    <source>
        <dbReference type="SAM" id="MobiDB-lite"/>
    </source>
</evidence>
<organism evidence="2 3">
    <name type="scientific">Penaeus vannamei</name>
    <name type="common">Whiteleg shrimp</name>
    <name type="synonym">Litopenaeus vannamei</name>
    <dbReference type="NCBI Taxonomy" id="6689"/>
    <lineage>
        <taxon>Eukaryota</taxon>
        <taxon>Metazoa</taxon>
        <taxon>Ecdysozoa</taxon>
        <taxon>Arthropoda</taxon>
        <taxon>Crustacea</taxon>
        <taxon>Multicrustacea</taxon>
        <taxon>Malacostraca</taxon>
        <taxon>Eumalacostraca</taxon>
        <taxon>Eucarida</taxon>
        <taxon>Decapoda</taxon>
        <taxon>Dendrobranchiata</taxon>
        <taxon>Penaeoidea</taxon>
        <taxon>Penaeidae</taxon>
        <taxon>Penaeus</taxon>
    </lineage>
</organism>
<evidence type="ECO:0000313" key="2">
    <source>
        <dbReference type="EMBL" id="ROT75457.1"/>
    </source>
</evidence>
<name>A0A3R7QDS0_PENVA</name>
<gene>
    <name evidence="2" type="ORF">C7M84_005999</name>
</gene>
<sequence length="396" mass="43390">MMAFCLRPRLHSDEESEESSPPSASFISSPGDSDVFLKESAFGSFNSDASSLIWPQVSPRRLRFRSSSSSRSSQVSSSSESDKPSRQGSVKRIVRSLSAILRPSSEGDDLELVLQPTASLLHDVGEALLHVYRSNTFPSEGLCAFHQKLTVLVMSGGGASLTGTWRHQVVPTGTRLVAVRVASPRDGDRVAALLTAWSCLYATTLPLLQALLAPVTSLDVRRDVLQAFRDSVLPYAGLPSALASVHSTSPSTRWRLKQMLLLLARLEPCECRLSFENCEGETKETQESSQERGDVEEEEMRGEESSSVTKLSHTTEALGLLLQAEMESTHLARPVLQRLLHLHHGGESDFWASHELQQRPSSGVRLEVPASPRPLLVRNLSSVDTLEDLLRSAALR</sequence>